<dbReference type="Proteomes" id="UP000307074">
    <property type="component" value="Chromosome"/>
</dbReference>
<evidence type="ECO:0000313" key="1">
    <source>
        <dbReference type="EMBL" id="QCZ52297.1"/>
    </source>
</evidence>
<organism evidence="1 2">
    <name type="scientific">Levilactobacillus brevis</name>
    <name type="common">Lactobacillus brevis</name>
    <dbReference type="NCBI Taxonomy" id="1580"/>
    <lineage>
        <taxon>Bacteria</taxon>
        <taxon>Bacillati</taxon>
        <taxon>Bacillota</taxon>
        <taxon>Bacilli</taxon>
        <taxon>Lactobacillales</taxon>
        <taxon>Lactobacillaceae</taxon>
        <taxon>Levilactobacillus</taxon>
    </lineage>
</organism>
<accession>A0A5B7XWM1</accession>
<dbReference type="AlphaFoldDB" id="A0A5B7XWM1"/>
<dbReference type="EMBL" id="CP031198">
    <property type="protein sequence ID" value="QCZ52297.1"/>
    <property type="molecule type" value="Genomic_DNA"/>
</dbReference>
<gene>
    <name evidence="1" type="ORF">UCCLBBS449_0307</name>
</gene>
<evidence type="ECO:0000313" key="2">
    <source>
        <dbReference type="Proteomes" id="UP000307074"/>
    </source>
</evidence>
<name>A0A5B7XWM1_LEVBR</name>
<proteinExistence type="predicted"/>
<sequence length="88" mass="10131">MIPWLTRSHCSGSLHNTAITTLLRALFMTDQLEISGNSKRISHYCQVRVLIQETMTSEIIPRNDCRLLVLYGYLIVHFLHIRGCYLPG</sequence>
<protein>
    <submittedName>
        <fullName evidence="1">Uncharacterized protein</fullName>
    </submittedName>
</protein>
<reference evidence="1 2" key="1">
    <citation type="submission" date="2018-07" db="EMBL/GenBank/DDBJ databases">
        <authorList>
            <person name="Feyereisen M."/>
        </authorList>
    </citation>
    <scope>NUCLEOTIDE SEQUENCE [LARGE SCALE GENOMIC DNA]</scope>
    <source>
        <strain evidence="1 2">UCCLBBS449</strain>
    </source>
</reference>